<comment type="caution">
    <text evidence="8">The sequence shown here is derived from an EMBL/GenBank/DDBJ whole genome shotgun (WGS) entry which is preliminary data.</text>
</comment>
<dbReference type="InterPro" id="IPR037004">
    <property type="entry name" value="Exonuc_VII_ssu_sf"/>
</dbReference>
<accession>M5U524</accession>
<dbReference type="SUPFAM" id="SSF116842">
    <property type="entry name" value="XseB-like"/>
    <property type="match status" value="1"/>
</dbReference>
<comment type="subcellular location">
    <subcellularLocation>
        <location evidence="6">Cytoplasm</location>
    </subcellularLocation>
</comment>
<reference evidence="8 9" key="1">
    <citation type="journal article" date="2013" name="Mar. Genomics">
        <title>Expression of sulfatases in Rhodopirellula baltica and the diversity of sulfatases in the genus Rhodopirellula.</title>
        <authorList>
            <person name="Wegner C.E."/>
            <person name="Richter-Heitmann T."/>
            <person name="Klindworth A."/>
            <person name="Klockow C."/>
            <person name="Richter M."/>
            <person name="Achstetter T."/>
            <person name="Glockner F.O."/>
            <person name="Harder J."/>
        </authorList>
    </citation>
    <scope>NUCLEOTIDE SEQUENCE [LARGE SCALE GENOMIC DNA]</scope>
    <source>
        <strain evidence="8 9">SM41</strain>
    </source>
</reference>
<dbReference type="Pfam" id="PF02609">
    <property type="entry name" value="Exonuc_VII_S"/>
    <property type="match status" value="1"/>
</dbReference>
<name>M5U524_9BACT</name>
<keyword evidence="2 6" id="KW-0963">Cytoplasm</keyword>
<protein>
    <recommendedName>
        <fullName evidence="6">Exodeoxyribonuclease 7 small subunit</fullName>
        <ecNumber evidence="6">3.1.11.6</ecNumber>
    </recommendedName>
    <alternativeName>
        <fullName evidence="6">Exodeoxyribonuclease VII small subunit</fullName>
        <shortName evidence="6">Exonuclease VII small subunit</shortName>
    </alternativeName>
</protein>
<evidence type="ECO:0000256" key="4">
    <source>
        <dbReference type="ARBA" id="ARBA00022801"/>
    </source>
</evidence>
<keyword evidence="9" id="KW-1185">Reference proteome</keyword>
<comment type="function">
    <text evidence="6">Bidirectionally degrades single-stranded DNA into large acid-insoluble oligonucleotides, which are then degraded further into small acid-soluble oligonucleotides.</text>
</comment>
<evidence type="ECO:0000256" key="2">
    <source>
        <dbReference type="ARBA" id="ARBA00022490"/>
    </source>
</evidence>
<dbReference type="InterPro" id="IPR003761">
    <property type="entry name" value="Exonuc_VII_S"/>
</dbReference>
<dbReference type="AlphaFoldDB" id="M5U524"/>
<comment type="catalytic activity">
    <reaction evidence="6">
        <text>Exonucleolytic cleavage in either 5'- to 3'- or 3'- to 5'-direction to yield nucleoside 5'-phosphates.</text>
        <dbReference type="EC" id="3.1.11.6"/>
    </reaction>
</comment>
<dbReference type="PANTHER" id="PTHR34137">
    <property type="entry name" value="EXODEOXYRIBONUCLEASE 7 SMALL SUBUNIT"/>
    <property type="match status" value="1"/>
</dbReference>
<dbReference type="GO" id="GO:0009318">
    <property type="term" value="C:exodeoxyribonuclease VII complex"/>
    <property type="evidence" value="ECO:0007669"/>
    <property type="project" value="UniProtKB-UniRule"/>
</dbReference>
<feature type="compositionally biased region" description="Acidic residues" evidence="7">
    <location>
        <begin position="129"/>
        <end position="146"/>
    </location>
</feature>
<gene>
    <name evidence="6" type="primary">xseB</name>
    <name evidence="8" type="ORF">RSSM_02030</name>
</gene>
<dbReference type="EMBL" id="ANOH01000141">
    <property type="protein sequence ID" value="EMI56557.1"/>
    <property type="molecule type" value="Genomic_DNA"/>
</dbReference>
<dbReference type="GO" id="GO:0008855">
    <property type="term" value="F:exodeoxyribonuclease VII activity"/>
    <property type="evidence" value="ECO:0007669"/>
    <property type="project" value="UniProtKB-UniRule"/>
</dbReference>
<keyword evidence="3 6" id="KW-0540">Nuclease</keyword>
<comment type="subunit">
    <text evidence="6">Heterooligomer composed of large and small subunits.</text>
</comment>
<organism evidence="8 9">
    <name type="scientific">Rhodopirellula sallentina SM41</name>
    <dbReference type="NCBI Taxonomy" id="1263870"/>
    <lineage>
        <taxon>Bacteria</taxon>
        <taxon>Pseudomonadati</taxon>
        <taxon>Planctomycetota</taxon>
        <taxon>Planctomycetia</taxon>
        <taxon>Pirellulales</taxon>
        <taxon>Pirellulaceae</taxon>
        <taxon>Rhodopirellula</taxon>
    </lineage>
</organism>
<dbReference type="PANTHER" id="PTHR34137:SF1">
    <property type="entry name" value="EXODEOXYRIBONUCLEASE 7 SMALL SUBUNIT"/>
    <property type="match status" value="1"/>
</dbReference>
<keyword evidence="5 6" id="KW-0269">Exonuclease</keyword>
<evidence type="ECO:0000256" key="6">
    <source>
        <dbReference type="HAMAP-Rule" id="MF_00337"/>
    </source>
</evidence>
<dbReference type="Proteomes" id="UP000011885">
    <property type="component" value="Unassembled WGS sequence"/>
</dbReference>
<dbReference type="EC" id="3.1.11.6" evidence="6"/>
<evidence type="ECO:0000313" key="8">
    <source>
        <dbReference type="EMBL" id="EMI56557.1"/>
    </source>
</evidence>
<dbReference type="GO" id="GO:0006308">
    <property type="term" value="P:DNA catabolic process"/>
    <property type="evidence" value="ECO:0007669"/>
    <property type="project" value="UniProtKB-UniRule"/>
</dbReference>
<dbReference type="OrthoDB" id="284990at2"/>
<dbReference type="PATRIC" id="fig|1263870.3.peg.2165"/>
<dbReference type="HAMAP" id="MF_00337">
    <property type="entry name" value="Exonuc_7_S"/>
    <property type="match status" value="1"/>
</dbReference>
<evidence type="ECO:0000256" key="1">
    <source>
        <dbReference type="ARBA" id="ARBA00009998"/>
    </source>
</evidence>
<evidence type="ECO:0000256" key="3">
    <source>
        <dbReference type="ARBA" id="ARBA00022722"/>
    </source>
</evidence>
<keyword evidence="4 6" id="KW-0378">Hydrolase</keyword>
<dbReference type="RefSeq" id="WP_008677080.1">
    <property type="nucleotide sequence ID" value="NZ_ANOH01000141.1"/>
</dbReference>
<sequence>MAKKKTAARPDQSAETSQPDSSVEKPDFEATLSDIELIVSKLESGELSLDESLQQYESAVGKMRQCYELLEVAERRVSILSGFDAEGNPITTPLDDDGDGDGNDAESLKNKQQKRGLRRGVSQNTASDAGDEDDDGDDDADSEDWS</sequence>
<evidence type="ECO:0000256" key="7">
    <source>
        <dbReference type="SAM" id="MobiDB-lite"/>
    </source>
</evidence>
<evidence type="ECO:0000313" key="9">
    <source>
        <dbReference type="Proteomes" id="UP000011885"/>
    </source>
</evidence>
<evidence type="ECO:0000256" key="5">
    <source>
        <dbReference type="ARBA" id="ARBA00022839"/>
    </source>
</evidence>
<feature type="compositionally biased region" description="Acidic residues" evidence="7">
    <location>
        <begin position="94"/>
        <end position="104"/>
    </location>
</feature>
<dbReference type="GO" id="GO:0005829">
    <property type="term" value="C:cytosol"/>
    <property type="evidence" value="ECO:0007669"/>
    <property type="project" value="TreeGrafter"/>
</dbReference>
<feature type="region of interest" description="Disordered" evidence="7">
    <location>
        <begin position="1"/>
        <end position="27"/>
    </location>
</feature>
<comment type="similarity">
    <text evidence="1 6">Belongs to the XseB family.</text>
</comment>
<dbReference type="NCBIfam" id="TIGR01280">
    <property type="entry name" value="xseB"/>
    <property type="match status" value="1"/>
</dbReference>
<feature type="region of interest" description="Disordered" evidence="7">
    <location>
        <begin position="81"/>
        <end position="146"/>
    </location>
</feature>
<proteinExistence type="inferred from homology"/>
<dbReference type="Gene3D" id="1.10.287.1040">
    <property type="entry name" value="Exonuclease VII, small subunit"/>
    <property type="match status" value="1"/>
</dbReference>